<dbReference type="EMBL" id="JAATEP010000014">
    <property type="protein sequence ID" value="NJP91877.1"/>
    <property type="molecule type" value="Genomic_DNA"/>
</dbReference>
<feature type="domain" description="Bacteriophage T5 Orf172 DNA-binding" evidence="3">
    <location>
        <begin position="361"/>
        <end position="444"/>
    </location>
</feature>
<dbReference type="InterPro" id="IPR025280">
    <property type="entry name" value="SNIPE"/>
</dbReference>
<comment type="caution">
    <text evidence="4">The sequence shown here is derived from an EMBL/GenBank/DDBJ whole genome shotgun (WGS) entry which is preliminary data.</text>
</comment>
<evidence type="ECO:0000256" key="1">
    <source>
        <dbReference type="SAM" id="Coils"/>
    </source>
</evidence>
<reference evidence="4 5" key="1">
    <citation type="submission" date="2020-03" db="EMBL/GenBank/DDBJ databases">
        <title>WGS of actinomycetes isolated from Thailand.</title>
        <authorList>
            <person name="Thawai C."/>
        </authorList>
    </citation>
    <scope>NUCLEOTIDE SEQUENCE [LARGE SCALE GENOMIC DNA]</scope>
    <source>
        <strain evidence="4 5">FMUSA5-5</strain>
    </source>
</reference>
<keyword evidence="1" id="KW-0175">Coiled coil</keyword>
<feature type="coiled-coil region" evidence="1">
    <location>
        <begin position="106"/>
        <end position="171"/>
    </location>
</feature>
<dbReference type="Pfam" id="PF13250">
    <property type="entry name" value="SNIPE"/>
    <property type="match status" value="1"/>
</dbReference>
<accession>A0ABX1B4X9</accession>
<proteinExistence type="predicted"/>
<feature type="compositionally biased region" description="Pro residues" evidence="2">
    <location>
        <begin position="7"/>
        <end position="19"/>
    </location>
</feature>
<evidence type="ECO:0000256" key="2">
    <source>
        <dbReference type="SAM" id="MobiDB-lite"/>
    </source>
</evidence>
<dbReference type="Pfam" id="PF13455">
    <property type="entry name" value="MUG113"/>
    <property type="match status" value="1"/>
</dbReference>
<feature type="coiled-coil region" evidence="1">
    <location>
        <begin position="265"/>
        <end position="344"/>
    </location>
</feature>
<name>A0ABX1B4X9_9ACTN</name>
<evidence type="ECO:0000259" key="3">
    <source>
        <dbReference type="SMART" id="SM00974"/>
    </source>
</evidence>
<organism evidence="4 5">
    <name type="scientific">Nonomuraea composti</name>
    <dbReference type="NCBI Taxonomy" id="2720023"/>
    <lineage>
        <taxon>Bacteria</taxon>
        <taxon>Bacillati</taxon>
        <taxon>Actinomycetota</taxon>
        <taxon>Actinomycetes</taxon>
        <taxon>Streptosporangiales</taxon>
        <taxon>Streptosporangiaceae</taxon>
        <taxon>Nonomuraea</taxon>
    </lineage>
</organism>
<sequence>MTSTRFNPPPGWPVPPLGWKPPQGWRPDPSWPPAPPGWRFWVPEDLPASAAPVAPRRQDRKSGGLFSGAKKHLDEENAQLREWVERLGGMDAMRIAAMTEALHQEHEGLRSAIDAATRRLRELEQRIVQTEETALLQEVSVYEYRHPLSDAVAYKEQLAEVKARIKEMAREGRAVVGSTGWRVNGSEVEGRRMVRDFSKLMLRAYNAEADNCVRTMRPYKLQSAIERLEKVVDTIVRLGRTMDIHVHPEYHRTRIHELELTADHLAKQEEEKELIRAQREQQREEEAARREFEREKARLRKEEAHYRAALSVLLKNSTAPAESVDELKTKLEELGAAVADVEAREANIRAGYVYVISNIGAFGDDVVKIGMTRRLEPEDRVRELGDASVPFKFDTHALIFSEDAVGLEGRLHAELNDRRLNKVNLRREFFRVTPAEIRDLLQEIAGQHLLEYRDTAEALEWRQSLEAAGTL</sequence>
<feature type="region of interest" description="Disordered" evidence="2">
    <location>
        <begin position="50"/>
        <end position="70"/>
    </location>
</feature>
<evidence type="ECO:0000313" key="4">
    <source>
        <dbReference type="EMBL" id="NJP91877.1"/>
    </source>
</evidence>
<evidence type="ECO:0000313" key="5">
    <source>
        <dbReference type="Proteomes" id="UP000696294"/>
    </source>
</evidence>
<feature type="region of interest" description="Disordered" evidence="2">
    <location>
        <begin position="1"/>
        <end position="37"/>
    </location>
</feature>
<dbReference type="InterPro" id="IPR018306">
    <property type="entry name" value="Phage_T5_Orf172_DNA-bd"/>
</dbReference>
<dbReference type="Proteomes" id="UP000696294">
    <property type="component" value="Unassembled WGS sequence"/>
</dbReference>
<gene>
    <name evidence="4" type="ORF">HCN51_20845</name>
</gene>
<protein>
    <submittedName>
        <fullName evidence="4">DUF4041 domain-containing protein</fullName>
    </submittedName>
</protein>
<dbReference type="SMART" id="SM00974">
    <property type="entry name" value="T5orf172"/>
    <property type="match status" value="1"/>
</dbReference>
<keyword evidence="5" id="KW-1185">Reference proteome</keyword>